<reference evidence="3" key="1">
    <citation type="submission" date="2021-01" db="EMBL/GenBank/DDBJ databases">
        <title>Genome public.</title>
        <authorList>
            <person name="Liu C."/>
            <person name="Sun Q."/>
        </authorList>
    </citation>
    <scope>NUCLEOTIDE SEQUENCE [LARGE SCALE GENOMIC DNA]</scope>
    <source>
        <strain evidence="3">YIM B02505</strain>
    </source>
</reference>
<comment type="caution">
    <text evidence="2">The sequence shown here is derived from an EMBL/GenBank/DDBJ whole genome shotgun (WGS) entry which is preliminary data.</text>
</comment>
<gene>
    <name evidence="2" type="ORF">JHL18_22350</name>
</gene>
<sequence length="139" mass="15329">YSSDIDVLMMGDINENEVVARRIGNDLELRVKNADGSLTGDKAVVAGYFNYWNYAVDKIQFADGAVWDPNSVNKVVALNNQITTLLANTATSVNYSSLAELAVHEMNAFTSDSSMYNSNQYNFNTVQNSDNNNIIIKTS</sequence>
<dbReference type="RefSeq" id="WP_274600991.1">
    <property type="nucleotide sequence ID" value="NZ_JAENHN010000061.1"/>
</dbReference>
<feature type="domain" description="Haemolysin-type calcium binding-related" evidence="1">
    <location>
        <begin position="26"/>
        <end position="69"/>
    </location>
</feature>
<organism evidence="2 3">
    <name type="scientific">Clostridium yunnanense</name>
    <dbReference type="NCBI Taxonomy" id="2800325"/>
    <lineage>
        <taxon>Bacteria</taxon>
        <taxon>Bacillati</taxon>
        <taxon>Bacillota</taxon>
        <taxon>Clostridia</taxon>
        <taxon>Eubacteriales</taxon>
        <taxon>Clostridiaceae</taxon>
        <taxon>Clostridium</taxon>
    </lineage>
</organism>
<evidence type="ECO:0000259" key="1">
    <source>
        <dbReference type="Pfam" id="PF06594"/>
    </source>
</evidence>
<dbReference type="EMBL" id="JAENHN010000061">
    <property type="protein sequence ID" value="MBK1813367.1"/>
    <property type="molecule type" value="Genomic_DNA"/>
</dbReference>
<evidence type="ECO:0000313" key="3">
    <source>
        <dbReference type="Proteomes" id="UP000596739"/>
    </source>
</evidence>
<accession>A0ABS1EVF5</accession>
<proteinExistence type="predicted"/>
<protein>
    <recommendedName>
        <fullName evidence="1">Haemolysin-type calcium binding-related domain-containing protein</fullName>
    </recommendedName>
</protein>
<feature type="non-terminal residue" evidence="2">
    <location>
        <position position="1"/>
    </location>
</feature>
<evidence type="ECO:0000313" key="2">
    <source>
        <dbReference type="EMBL" id="MBK1813367.1"/>
    </source>
</evidence>
<dbReference type="InterPro" id="IPR010566">
    <property type="entry name" value="Haemolys_ca-bd"/>
</dbReference>
<dbReference type="Pfam" id="PF06594">
    <property type="entry name" value="HCBP_related"/>
    <property type="match status" value="1"/>
</dbReference>
<keyword evidence="3" id="KW-1185">Reference proteome</keyword>
<dbReference type="Proteomes" id="UP000596739">
    <property type="component" value="Unassembled WGS sequence"/>
</dbReference>
<name>A0ABS1EVF5_9CLOT</name>